<organism evidence="8 9">
    <name type="scientific">Paralvinella palmiformis</name>
    <dbReference type="NCBI Taxonomy" id="53620"/>
    <lineage>
        <taxon>Eukaryota</taxon>
        <taxon>Metazoa</taxon>
        <taxon>Spiralia</taxon>
        <taxon>Lophotrochozoa</taxon>
        <taxon>Annelida</taxon>
        <taxon>Polychaeta</taxon>
        <taxon>Sedentaria</taxon>
        <taxon>Canalipalpata</taxon>
        <taxon>Terebellida</taxon>
        <taxon>Terebelliformia</taxon>
        <taxon>Alvinellidae</taxon>
        <taxon>Paralvinella</taxon>
    </lineage>
</organism>
<feature type="region of interest" description="Disordered" evidence="7">
    <location>
        <begin position="298"/>
        <end position="327"/>
    </location>
</feature>
<feature type="compositionally biased region" description="Polar residues" evidence="7">
    <location>
        <begin position="316"/>
        <end position="327"/>
    </location>
</feature>
<evidence type="ECO:0000256" key="4">
    <source>
        <dbReference type="ARBA" id="ARBA00023125"/>
    </source>
</evidence>
<dbReference type="InterPro" id="IPR028128">
    <property type="entry name" value="Vasculin_fam"/>
</dbReference>
<keyword evidence="6" id="KW-0539">Nucleus</keyword>
<dbReference type="Pfam" id="PF15337">
    <property type="entry name" value="Vasculin"/>
    <property type="match status" value="1"/>
</dbReference>
<evidence type="ECO:0000313" key="9">
    <source>
        <dbReference type="Proteomes" id="UP001208570"/>
    </source>
</evidence>
<dbReference type="GO" id="GO:0003723">
    <property type="term" value="F:RNA binding"/>
    <property type="evidence" value="ECO:0007669"/>
    <property type="project" value="InterPro"/>
</dbReference>
<reference evidence="8" key="1">
    <citation type="journal article" date="2023" name="Mol. Biol. Evol.">
        <title>Third-Generation Sequencing Reveals the Adaptive Role of the Epigenome in Three Deep-Sea Polychaetes.</title>
        <authorList>
            <person name="Perez M."/>
            <person name="Aroh O."/>
            <person name="Sun Y."/>
            <person name="Lan Y."/>
            <person name="Juniper S.K."/>
            <person name="Young C.R."/>
            <person name="Angers B."/>
            <person name="Qian P.Y."/>
        </authorList>
    </citation>
    <scope>NUCLEOTIDE SEQUENCE</scope>
    <source>
        <strain evidence="8">P08H-3</strain>
    </source>
</reference>
<dbReference type="GO" id="GO:0005634">
    <property type="term" value="C:nucleus"/>
    <property type="evidence" value="ECO:0007669"/>
    <property type="project" value="UniProtKB-SubCell"/>
</dbReference>
<dbReference type="GO" id="GO:0045893">
    <property type="term" value="P:positive regulation of DNA-templated transcription"/>
    <property type="evidence" value="ECO:0007669"/>
    <property type="project" value="InterPro"/>
</dbReference>
<feature type="compositionally biased region" description="Polar residues" evidence="7">
    <location>
        <begin position="260"/>
        <end position="275"/>
    </location>
</feature>
<accession>A0AAD9JDP0</accession>
<gene>
    <name evidence="8" type="ORF">LSH36_384g00005</name>
</gene>
<dbReference type="AlphaFoldDB" id="A0AAD9JDP0"/>
<proteinExistence type="inferred from homology"/>
<evidence type="ECO:0000256" key="6">
    <source>
        <dbReference type="ARBA" id="ARBA00023242"/>
    </source>
</evidence>
<feature type="compositionally biased region" description="Basic and acidic residues" evidence="7">
    <location>
        <begin position="31"/>
        <end position="47"/>
    </location>
</feature>
<name>A0AAD9JDP0_9ANNE</name>
<dbReference type="PANTHER" id="PTHR14339:SF12">
    <property type="entry name" value="VASCULIN"/>
    <property type="match status" value="1"/>
</dbReference>
<dbReference type="GO" id="GO:0006351">
    <property type="term" value="P:DNA-templated transcription"/>
    <property type="evidence" value="ECO:0007669"/>
    <property type="project" value="InterPro"/>
</dbReference>
<comment type="caution">
    <text evidence="8">The sequence shown here is derived from an EMBL/GenBank/DDBJ whole genome shotgun (WGS) entry which is preliminary data.</text>
</comment>
<keyword evidence="5" id="KW-0804">Transcription</keyword>
<evidence type="ECO:0000256" key="3">
    <source>
        <dbReference type="ARBA" id="ARBA00023015"/>
    </source>
</evidence>
<dbReference type="GO" id="GO:0003677">
    <property type="term" value="F:DNA binding"/>
    <property type="evidence" value="ECO:0007669"/>
    <property type="project" value="UniProtKB-KW"/>
</dbReference>
<sequence>MASSKAPKHDFAPAWLKIPASESPKPSGSKTAEHGDKSARPRRDDFHGSFNRYGPSEYMYGPLQRQRSFDSYYDGMPVIDNQRRYSPQKFRHHSGDDEHFTPPYGYNYGYNYNYEKFNNHYRSQPALFRESKYQHPNSRYGQVNGAFPPPPPPPYYDPYFYDYYQNDQHYNSYMRVGSGSQRKHYPSGDKDGKSPSKSDKDKDGKTSDGDVNGKKSENLDEEFPSLNGDCDGSETKVLKPVHSSGVWDKGPSAKLVNGKGVNSNGDNQANNISDGQSKDSSNRQQNSNIYKALIPTKAPIRKGKDSGKLIGPGKDLNSNHSGPLKSSCTTSPYKLLNNKDSNKDGSCQSSTAPIEILNTRLVTTPKNLADKKSEFLKALREEKTSNTKNIDLNESNCGKSNEKCKGTAMPKQNHTFKRNCLLREMGWNETDDEEYVITEDEKREFEKLSKQLKEQRNGFKKTLPITWSPQHLATYQQQTLEGDDSTSSLSEDSDLE</sequence>
<feature type="compositionally biased region" description="Basic and acidic residues" evidence="7">
    <location>
        <begin position="186"/>
        <end position="218"/>
    </location>
</feature>
<comment type="subcellular location">
    <subcellularLocation>
        <location evidence="1">Nucleus</location>
    </subcellularLocation>
</comment>
<feature type="region of interest" description="Disordered" evidence="7">
    <location>
        <begin position="476"/>
        <end position="496"/>
    </location>
</feature>
<keyword evidence="9" id="KW-1185">Reference proteome</keyword>
<feature type="region of interest" description="Disordered" evidence="7">
    <location>
        <begin position="1"/>
        <end position="62"/>
    </location>
</feature>
<keyword evidence="4" id="KW-0238">DNA-binding</keyword>
<dbReference type="EMBL" id="JAODUP010000384">
    <property type="protein sequence ID" value="KAK2150872.1"/>
    <property type="molecule type" value="Genomic_DNA"/>
</dbReference>
<comment type="similarity">
    <text evidence="2">Belongs to the vasculin family.</text>
</comment>
<evidence type="ECO:0000313" key="8">
    <source>
        <dbReference type="EMBL" id="KAK2150872.1"/>
    </source>
</evidence>
<evidence type="ECO:0000256" key="7">
    <source>
        <dbReference type="SAM" id="MobiDB-lite"/>
    </source>
</evidence>
<evidence type="ECO:0008006" key="10">
    <source>
        <dbReference type="Google" id="ProtNLM"/>
    </source>
</evidence>
<dbReference type="Proteomes" id="UP001208570">
    <property type="component" value="Unassembled WGS sequence"/>
</dbReference>
<evidence type="ECO:0000256" key="1">
    <source>
        <dbReference type="ARBA" id="ARBA00004123"/>
    </source>
</evidence>
<dbReference type="PANTHER" id="PTHR14339">
    <property type="entry name" value="VASCULIN"/>
    <property type="match status" value="1"/>
</dbReference>
<feature type="region of interest" description="Disordered" evidence="7">
    <location>
        <begin position="177"/>
        <end position="285"/>
    </location>
</feature>
<protein>
    <recommendedName>
        <fullName evidence="10">Vasculin</fullName>
    </recommendedName>
</protein>
<evidence type="ECO:0000256" key="5">
    <source>
        <dbReference type="ARBA" id="ARBA00023163"/>
    </source>
</evidence>
<evidence type="ECO:0000256" key="2">
    <source>
        <dbReference type="ARBA" id="ARBA00010099"/>
    </source>
</evidence>
<keyword evidence="3" id="KW-0805">Transcription regulation</keyword>